<comment type="caution">
    <text evidence="2">The sequence shown here is derived from an EMBL/GenBank/DDBJ whole genome shotgun (WGS) entry which is preliminary data.</text>
</comment>
<keyword evidence="3" id="KW-1185">Reference proteome</keyword>
<proteinExistence type="predicted"/>
<feature type="region of interest" description="Disordered" evidence="1">
    <location>
        <begin position="38"/>
        <end position="107"/>
    </location>
</feature>
<sequence length="136" mass="14980">MADNAGVDAGNLNVVRENDVAIMEQGPKVVEEDVNMEERQQVENSKTFENGDIHDKIVATPTIAPKKCDDLKTSTSSSKKRTNSLPKSLLPGKASNSPVPPSKRLRDKLGMMLMLLSRSGTHMTRRKQCRTCSTCH</sequence>
<dbReference type="EMBL" id="VEPZ02000982">
    <property type="protein sequence ID" value="KAE8705496.1"/>
    <property type="molecule type" value="Genomic_DNA"/>
</dbReference>
<dbReference type="Proteomes" id="UP000436088">
    <property type="component" value="Unassembled WGS sequence"/>
</dbReference>
<name>A0A6A3AMW4_HIBSY</name>
<organism evidence="2 3">
    <name type="scientific">Hibiscus syriacus</name>
    <name type="common">Rose of Sharon</name>
    <dbReference type="NCBI Taxonomy" id="106335"/>
    <lineage>
        <taxon>Eukaryota</taxon>
        <taxon>Viridiplantae</taxon>
        <taxon>Streptophyta</taxon>
        <taxon>Embryophyta</taxon>
        <taxon>Tracheophyta</taxon>
        <taxon>Spermatophyta</taxon>
        <taxon>Magnoliopsida</taxon>
        <taxon>eudicotyledons</taxon>
        <taxon>Gunneridae</taxon>
        <taxon>Pentapetalae</taxon>
        <taxon>rosids</taxon>
        <taxon>malvids</taxon>
        <taxon>Malvales</taxon>
        <taxon>Malvaceae</taxon>
        <taxon>Malvoideae</taxon>
        <taxon>Hibiscus</taxon>
    </lineage>
</organism>
<reference evidence="2" key="1">
    <citation type="submission" date="2019-09" db="EMBL/GenBank/DDBJ databases">
        <title>Draft genome information of white flower Hibiscus syriacus.</title>
        <authorList>
            <person name="Kim Y.-M."/>
        </authorList>
    </citation>
    <scope>NUCLEOTIDE SEQUENCE [LARGE SCALE GENOMIC DNA]</scope>
    <source>
        <strain evidence="2">YM2019G1</strain>
    </source>
</reference>
<dbReference type="OrthoDB" id="621651at2759"/>
<protein>
    <submittedName>
        <fullName evidence="2">Uncharacterized protein</fullName>
    </submittedName>
</protein>
<evidence type="ECO:0000313" key="2">
    <source>
        <dbReference type="EMBL" id="KAE8705496.1"/>
    </source>
</evidence>
<evidence type="ECO:0000313" key="3">
    <source>
        <dbReference type="Proteomes" id="UP000436088"/>
    </source>
</evidence>
<evidence type="ECO:0000256" key="1">
    <source>
        <dbReference type="SAM" id="MobiDB-lite"/>
    </source>
</evidence>
<gene>
    <name evidence="2" type="ORF">F3Y22_tig00110429pilonHSYRG01448</name>
</gene>
<dbReference type="AlphaFoldDB" id="A0A6A3AMW4"/>
<accession>A0A6A3AMW4</accession>